<dbReference type="Pfam" id="PF00795">
    <property type="entry name" value="CN_hydrolase"/>
    <property type="match status" value="1"/>
</dbReference>
<sequence length="489" mass="52107">MRFPQALGAAVLAGAGAVLAFAPFGVFPLALISLGVLVRLLDGVPSTRQGFLLGLAWGLGAFLTGVSWLFVALHRYGGMPWALAALAIVLFCLVLAMFPALAAGLYVRLRTGGLLWRASVFSGVWMAAEFLRGVAFTGFPWLSIGYSQTSPSPLAGLHPVIGVYGVGGALAFLAALLALMPGGGQRRPALAVAGGVLVLGAGLGQVAWTVPTGAPVTVALVQTNFEQGLKWRPEYFAEVLQSNLRLVRNSRADIVVLPETTLPTLVEHLPEGYLDLLGDIVGERGASLVLGVFTRGSAGEIFNAAISLGEGAGQHYAKQHLVPFGEYSPPLFGWFYRIADIPMSDQTRGAIDQPPMHLKGQLVAVNICYEDLFGAELIRSLPQATLMLNLSNLAWYGDSLAQPQHLQVARVRALETGRPMLRSTNTGMTALVQPDGRVEAVLPAFEQGVLEVEVVGYAGMTPYARWGNVPVVGAFLFILMLAIWRRRTV</sequence>
<dbReference type="GO" id="GO:0016410">
    <property type="term" value="F:N-acyltransferase activity"/>
    <property type="evidence" value="ECO:0007669"/>
    <property type="project" value="UniProtKB-UniRule"/>
</dbReference>
<feature type="transmembrane region" description="Helical" evidence="9">
    <location>
        <begin position="83"/>
        <end position="107"/>
    </location>
</feature>
<dbReference type="InterPro" id="IPR045378">
    <property type="entry name" value="LNT_N"/>
</dbReference>
<comment type="pathway">
    <text evidence="9">Protein modification; lipoprotein biosynthesis (N-acyl transfer).</text>
</comment>
<keyword evidence="5 9" id="KW-0812">Transmembrane</keyword>
<dbReference type="PROSITE" id="PS50263">
    <property type="entry name" value="CN_HYDROLASE"/>
    <property type="match status" value="1"/>
</dbReference>
<evidence type="ECO:0000256" key="4">
    <source>
        <dbReference type="ARBA" id="ARBA00022679"/>
    </source>
</evidence>
<feature type="transmembrane region" description="Helical" evidence="9">
    <location>
        <begin position="50"/>
        <end position="71"/>
    </location>
</feature>
<dbReference type="PANTHER" id="PTHR38686">
    <property type="entry name" value="APOLIPOPROTEIN N-ACYLTRANSFERASE"/>
    <property type="match status" value="1"/>
</dbReference>
<keyword evidence="4 9" id="KW-0808">Transferase</keyword>
<name>A0A323UZ14_9RHOO</name>
<evidence type="ECO:0000256" key="6">
    <source>
        <dbReference type="ARBA" id="ARBA00022989"/>
    </source>
</evidence>
<dbReference type="RefSeq" id="WP_110523486.1">
    <property type="nucleotide sequence ID" value="NZ_QKOE01000003.1"/>
</dbReference>
<evidence type="ECO:0000256" key="8">
    <source>
        <dbReference type="ARBA" id="ARBA00023315"/>
    </source>
</evidence>
<dbReference type="NCBIfam" id="TIGR00546">
    <property type="entry name" value="lnt"/>
    <property type="match status" value="1"/>
</dbReference>
<dbReference type="InterPro" id="IPR036526">
    <property type="entry name" value="C-N_Hydrolase_sf"/>
</dbReference>
<gene>
    <name evidence="9" type="primary">lnt</name>
    <name evidence="11" type="ORF">DNK49_06315</name>
</gene>
<dbReference type="Pfam" id="PF20154">
    <property type="entry name" value="LNT_N"/>
    <property type="match status" value="1"/>
</dbReference>
<dbReference type="HAMAP" id="MF_01148">
    <property type="entry name" value="Lnt"/>
    <property type="match status" value="1"/>
</dbReference>
<evidence type="ECO:0000256" key="1">
    <source>
        <dbReference type="ARBA" id="ARBA00004651"/>
    </source>
</evidence>
<dbReference type="PANTHER" id="PTHR38686:SF1">
    <property type="entry name" value="APOLIPOPROTEIN N-ACYLTRANSFERASE"/>
    <property type="match status" value="1"/>
</dbReference>
<evidence type="ECO:0000259" key="10">
    <source>
        <dbReference type="PROSITE" id="PS50263"/>
    </source>
</evidence>
<keyword evidence="11" id="KW-0449">Lipoprotein</keyword>
<accession>A0A323UZ14</accession>
<evidence type="ECO:0000256" key="2">
    <source>
        <dbReference type="ARBA" id="ARBA00010065"/>
    </source>
</evidence>
<proteinExistence type="inferred from homology"/>
<dbReference type="GO" id="GO:0005886">
    <property type="term" value="C:plasma membrane"/>
    <property type="evidence" value="ECO:0007669"/>
    <property type="project" value="UniProtKB-SubCell"/>
</dbReference>
<feature type="domain" description="CN hydrolase" evidence="10">
    <location>
        <begin position="221"/>
        <end position="456"/>
    </location>
</feature>
<keyword evidence="3 9" id="KW-1003">Cell membrane</keyword>
<evidence type="ECO:0000256" key="3">
    <source>
        <dbReference type="ARBA" id="ARBA00022475"/>
    </source>
</evidence>
<dbReference type="EMBL" id="QKOE01000003">
    <property type="protein sequence ID" value="PZA17471.1"/>
    <property type="molecule type" value="Genomic_DNA"/>
</dbReference>
<protein>
    <recommendedName>
        <fullName evidence="9">Apolipoprotein N-acyltransferase</fullName>
        <shortName evidence="9">ALP N-acyltransferase</shortName>
        <ecNumber evidence="9">2.3.1.269</ecNumber>
    </recommendedName>
</protein>
<dbReference type="Gene3D" id="3.60.110.10">
    <property type="entry name" value="Carbon-nitrogen hydrolase"/>
    <property type="match status" value="1"/>
</dbReference>
<dbReference type="OrthoDB" id="9804277at2"/>
<feature type="transmembrane region" description="Helical" evidence="9">
    <location>
        <begin position="189"/>
        <end position="208"/>
    </location>
</feature>
<evidence type="ECO:0000313" key="12">
    <source>
        <dbReference type="Proteomes" id="UP000248259"/>
    </source>
</evidence>
<dbReference type="CDD" id="cd07571">
    <property type="entry name" value="ALP_N-acyl_transferase"/>
    <property type="match status" value="1"/>
</dbReference>
<dbReference type="Proteomes" id="UP000248259">
    <property type="component" value="Unassembled WGS sequence"/>
</dbReference>
<comment type="catalytic activity">
    <reaction evidence="9">
        <text>N-terminal S-1,2-diacyl-sn-glyceryl-L-cysteinyl-[lipoprotein] + a glycerophospholipid = N-acyl-S-1,2-diacyl-sn-glyceryl-L-cysteinyl-[lipoprotein] + a 2-acyl-sn-glycero-3-phospholipid + H(+)</text>
        <dbReference type="Rhea" id="RHEA:48228"/>
        <dbReference type="Rhea" id="RHEA-COMP:14681"/>
        <dbReference type="Rhea" id="RHEA-COMP:14684"/>
        <dbReference type="ChEBI" id="CHEBI:15378"/>
        <dbReference type="ChEBI" id="CHEBI:136912"/>
        <dbReference type="ChEBI" id="CHEBI:140656"/>
        <dbReference type="ChEBI" id="CHEBI:140657"/>
        <dbReference type="ChEBI" id="CHEBI:140660"/>
        <dbReference type="EC" id="2.3.1.269"/>
    </reaction>
</comment>
<feature type="transmembrane region" description="Helical" evidence="9">
    <location>
        <begin position="6"/>
        <end position="38"/>
    </location>
</feature>
<feature type="transmembrane region" description="Helical" evidence="9">
    <location>
        <begin position="466"/>
        <end position="484"/>
    </location>
</feature>
<dbReference type="InterPro" id="IPR004563">
    <property type="entry name" value="Apolipo_AcylTrfase"/>
</dbReference>
<dbReference type="GO" id="GO:0042158">
    <property type="term" value="P:lipoprotein biosynthetic process"/>
    <property type="evidence" value="ECO:0007669"/>
    <property type="project" value="UniProtKB-UniRule"/>
</dbReference>
<comment type="subcellular location">
    <subcellularLocation>
        <location evidence="1 9">Cell membrane</location>
        <topology evidence="1 9">Multi-pass membrane protein</topology>
    </subcellularLocation>
</comment>
<dbReference type="InterPro" id="IPR003010">
    <property type="entry name" value="C-N_Hydrolase"/>
</dbReference>
<dbReference type="EC" id="2.3.1.269" evidence="9"/>
<organism evidence="11 12">
    <name type="scientific">Parazoarcus communis SWub3 = DSM 12120</name>
    <dbReference type="NCBI Taxonomy" id="1121029"/>
    <lineage>
        <taxon>Bacteria</taxon>
        <taxon>Pseudomonadati</taxon>
        <taxon>Pseudomonadota</taxon>
        <taxon>Betaproteobacteria</taxon>
        <taxon>Rhodocyclales</taxon>
        <taxon>Zoogloeaceae</taxon>
        <taxon>Parazoarcus</taxon>
    </lineage>
</organism>
<evidence type="ECO:0000256" key="5">
    <source>
        <dbReference type="ARBA" id="ARBA00022692"/>
    </source>
</evidence>
<evidence type="ECO:0000256" key="7">
    <source>
        <dbReference type="ARBA" id="ARBA00023136"/>
    </source>
</evidence>
<reference evidence="11 12" key="1">
    <citation type="submission" date="2018-06" db="EMBL/GenBank/DDBJ databases">
        <title>Azoarcus communis strain SWub3 genome.</title>
        <authorList>
            <person name="Zorraquino Salvo V."/>
            <person name="Toubiana D."/>
            <person name="Blumwald E."/>
        </authorList>
    </citation>
    <scope>NUCLEOTIDE SEQUENCE [LARGE SCALE GENOMIC DNA]</scope>
    <source>
        <strain evidence="11 12">SWub3</strain>
    </source>
</reference>
<keyword evidence="7 9" id="KW-0472">Membrane</keyword>
<dbReference type="SUPFAM" id="SSF56317">
    <property type="entry name" value="Carbon-nitrogen hydrolase"/>
    <property type="match status" value="1"/>
</dbReference>
<comment type="function">
    <text evidence="9">Catalyzes the phospholipid dependent N-acylation of the N-terminal cysteine of apolipoprotein, the last step in lipoprotein maturation.</text>
</comment>
<feature type="transmembrane region" description="Helical" evidence="9">
    <location>
        <begin position="155"/>
        <end position="177"/>
    </location>
</feature>
<comment type="caution">
    <text evidence="11">The sequence shown here is derived from an EMBL/GenBank/DDBJ whole genome shotgun (WGS) entry which is preliminary data.</text>
</comment>
<comment type="similarity">
    <text evidence="2 9">Belongs to the CN hydrolase family. Apolipoprotein N-acyltransferase subfamily.</text>
</comment>
<keyword evidence="12" id="KW-1185">Reference proteome</keyword>
<keyword evidence="6 9" id="KW-1133">Transmembrane helix</keyword>
<dbReference type="AlphaFoldDB" id="A0A323UZ14"/>
<feature type="transmembrane region" description="Helical" evidence="9">
    <location>
        <begin position="114"/>
        <end position="135"/>
    </location>
</feature>
<evidence type="ECO:0000313" key="11">
    <source>
        <dbReference type="EMBL" id="PZA17471.1"/>
    </source>
</evidence>
<evidence type="ECO:0000256" key="9">
    <source>
        <dbReference type="HAMAP-Rule" id="MF_01148"/>
    </source>
</evidence>
<dbReference type="UniPathway" id="UPA00666"/>
<keyword evidence="8 9" id="KW-0012">Acyltransferase</keyword>